<dbReference type="PANTHER" id="PTHR23150">
    <property type="entry name" value="SULFATASE MODIFYING FACTOR 1, 2"/>
    <property type="match status" value="1"/>
</dbReference>
<dbReference type="EMBL" id="VWOX01000018">
    <property type="protein sequence ID" value="KAA5539606.1"/>
    <property type="molecule type" value="Genomic_DNA"/>
</dbReference>
<feature type="region of interest" description="Disordered" evidence="4">
    <location>
        <begin position="1"/>
        <end position="27"/>
    </location>
</feature>
<dbReference type="SUPFAM" id="SSF109854">
    <property type="entry name" value="DinB/YfiT-like putative metalloenzymes"/>
    <property type="match status" value="1"/>
</dbReference>
<dbReference type="SUPFAM" id="SSF56436">
    <property type="entry name" value="C-type lectin-like"/>
    <property type="match status" value="1"/>
</dbReference>
<accession>A0A5M6CXE9</accession>
<dbReference type="GO" id="GO:0052699">
    <property type="term" value="P:ergothioneine biosynthetic process"/>
    <property type="evidence" value="ECO:0007669"/>
    <property type="project" value="InterPro"/>
</dbReference>
<evidence type="ECO:0000259" key="5">
    <source>
        <dbReference type="Pfam" id="PF03781"/>
    </source>
</evidence>
<dbReference type="PANTHER" id="PTHR23150:SF36">
    <property type="entry name" value="HERCYNINE OXYGENASE"/>
    <property type="match status" value="1"/>
</dbReference>
<dbReference type="InterPro" id="IPR017806">
    <property type="entry name" value="EgtB"/>
</dbReference>
<name>A0A5M6CXE9_9BACT</name>
<proteinExistence type="predicted"/>
<evidence type="ECO:0000313" key="8">
    <source>
        <dbReference type="Proteomes" id="UP000324479"/>
    </source>
</evidence>
<feature type="compositionally biased region" description="Polar residues" evidence="4">
    <location>
        <begin position="1"/>
        <end position="14"/>
    </location>
</feature>
<feature type="domain" description="Sulfatase-modifying factor enzyme-like" evidence="5">
    <location>
        <begin position="197"/>
        <end position="440"/>
    </location>
</feature>
<evidence type="ECO:0000256" key="2">
    <source>
        <dbReference type="ARBA" id="ARBA00023004"/>
    </source>
</evidence>
<comment type="caution">
    <text evidence="7">The sequence shown here is derived from an EMBL/GenBank/DDBJ whole genome shotgun (WGS) entry which is preliminary data.</text>
</comment>
<dbReference type="Pfam" id="PF12867">
    <property type="entry name" value="DinB_2"/>
    <property type="match status" value="1"/>
</dbReference>
<evidence type="ECO:0000256" key="3">
    <source>
        <dbReference type="ARBA" id="ARBA00037882"/>
    </source>
</evidence>
<dbReference type="NCBIfam" id="TIGR03440">
    <property type="entry name" value="egtB_TIGR03440"/>
    <property type="match status" value="1"/>
</dbReference>
<keyword evidence="1" id="KW-0560">Oxidoreductase</keyword>
<organism evidence="7 8">
    <name type="scientific">Roseiconus nitratireducens</name>
    <dbReference type="NCBI Taxonomy" id="2605748"/>
    <lineage>
        <taxon>Bacteria</taxon>
        <taxon>Pseudomonadati</taxon>
        <taxon>Planctomycetota</taxon>
        <taxon>Planctomycetia</taxon>
        <taxon>Pirellulales</taxon>
        <taxon>Pirellulaceae</taxon>
        <taxon>Roseiconus</taxon>
    </lineage>
</organism>
<keyword evidence="8" id="KW-1185">Reference proteome</keyword>
<dbReference type="InterPro" id="IPR016187">
    <property type="entry name" value="CTDL_fold"/>
</dbReference>
<dbReference type="AlphaFoldDB" id="A0A5M6CXE9"/>
<evidence type="ECO:0000313" key="7">
    <source>
        <dbReference type="EMBL" id="KAA5539606.1"/>
    </source>
</evidence>
<feature type="domain" description="DinB-like" evidence="6">
    <location>
        <begin position="33"/>
        <end position="165"/>
    </location>
</feature>
<dbReference type="Pfam" id="PF03781">
    <property type="entry name" value="FGE-sulfatase"/>
    <property type="match status" value="1"/>
</dbReference>
<dbReference type="InterPro" id="IPR042095">
    <property type="entry name" value="SUMF_sf"/>
</dbReference>
<dbReference type="InterPro" id="IPR034660">
    <property type="entry name" value="DinB/YfiT-like"/>
</dbReference>
<reference evidence="7 8" key="1">
    <citation type="submission" date="2019-08" db="EMBL/GenBank/DDBJ databases">
        <authorList>
            <person name="Dhanesh K."/>
            <person name="Kumar G."/>
            <person name="Sasikala C."/>
            <person name="Venkata Ramana C."/>
        </authorList>
    </citation>
    <scope>NUCLEOTIDE SEQUENCE [LARGE SCALE GENOMIC DNA]</scope>
    <source>
        <strain evidence="7 8">JC645</strain>
    </source>
</reference>
<dbReference type="RefSeq" id="WP_150079144.1">
    <property type="nucleotide sequence ID" value="NZ_VWOX01000018.1"/>
</dbReference>
<evidence type="ECO:0000256" key="1">
    <source>
        <dbReference type="ARBA" id="ARBA00023002"/>
    </source>
</evidence>
<evidence type="ECO:0000256" key="4">
    <source>
        <dbReference type="SAM" id="MobiDB-lite"/>
    </source>
</evidence>
<gene>
    <name evidence="7" type="ORF">FYK55_23860</name>
</gene>
<dbReference type="InterPro" id="IPR051043">
    <property type="entry name" value="Sulfatase_Mod_Factor_Kinase"/>
</dbReference>
<dbReference type="Proteomes" id="UP000324479">
    <property type="component" value="Unassembled WGS sequence"/>
</dbReference>
<protein>
    <submittedName>
        <fullName evidence="7">Ergothioneine biosynthesis protein EgtB</fullName>
    </submittedName>
</protein>
<sequence>MSRTITTENATQDPSAPDPSGVDGQGEGLKQRFHRVRQDSMSITALLHAEDCVIQSMPDASPIRWHLAHTTWFFETFLLKPLAGYQPVNEAFEYLFNSYYNSVGAQFPRHRRGLLSRPTMKSVFEYRQQVDAAVIDWLSRQELTAEQREILEVGLHHEQQHQELMLTDVKHLLSCNPIFPAMFDHPVADQASPASVEWVGFEGGVRRIGHDGNGFAYDNESPRHKVYVHPFRIQSRPVSNREYLAFIQDGGYRRPEHWLSAGWAAVQEGDWQHPLYWCRREAEWHEFTLGGLRRLDPAAPACHLSYFEADAYARWSGHRLPTEAEWEIASQAAAPEQILKGANRFVDSGRPVHPEYDPTDTAALRELFGCLWQWTSSQYSPYPGYSAPEGALGEYNGKFMCNQFVLRGSSCATSANHARRTYRNFFPPEARWQFTGVRLASDGAE</sequence>
<dbReference type="InterPro" id="IPR005532">
    <property type="entry name" value="SUMF_dom"/>
</dbReference>
<dbReference type="Gene3D" id="3.90.1580.10">
    <property type="entry name" value="paralog of FGE (formylglycine-generating enzyme)"/>
    <property type="match status" value="1"/>
</dbReference>
<comment type="pathway">
    <text evidence="3">Amino-acid biosynthesis; ergothioneine biosynthesis.</text>
</comment>
<evidence type="ECO:0000259" key="6">
    <source>
        <dbReference type="Pfam" id="PF12867"/>
    </source>
</evidence>
<keyword evidence="2" id="KW-0408">Iron</keyword>
<dbReference type="InterPro" id="IPR024775">
    <property type="entry name" value="DinB-like"/>
</dbReference>